<organism evidence="2 3">
    <name type="scientific">Herbiconiux aconitum</name>
    <dbReference type="NCBI Taxonomy" id="2970913"/>
    <lineage>
        <taxon>Bacteria</taxon>
        <taxon>Bacillati</taxon>
        <taxon>Actinomycetota</taxon>
        <taxon>Actinomycetes</taxon>
        <taxon>Micrococcales</taxon>
        <taxon>Microbacteriaceae</taxon>
        <taxon>Herbiconiux</taxon>
    </lineage>
</organism>
<keyword evidence="3" id="KW-1185">Reference proteome</keyword>
<keyword evidence="1" id="KW-0472">Membrane</keyword>
<reference evidence="2" key="1">
    <citation type="submission" date="2022-08" db="EMBL/GenBank/DDBJ databases">
        <authorList>
            <person name="Deng Y."/>
            <person name="Han X.-F."/>
            <person name="Zhang Y.-Q."/>
        </authorList>
    </citation>
    <scope>NUCLEOTIDE SEQUENCE</scope>
    <source>
        <strain evidence="2">CPCC 205763</strain>
    </source>
</reference>
<gene>
    <name evidence="2" type="ORF">N1027_16050</name>
</gene>
<proteinExistence type="predicted"/>
<dbReference type="EMBL" id="JANLCM010000002">
    <property type="protein sequence ID" value="MCS5719645.1"/>
    <property type="molecule type" value="Genomic_DNA"/>
</dbReference>
<evidence type="ECO:0000313" key="2">
    <source>
        <dbReference type="EMBL" id="MCS5719645.1"/>
    </source>
</evidence>
<accession>A0ABT2GTW1</accession>
<keyword evidence="1" id="KW-1133">Transmembrane helix</keyword>
<comment type="caution">
    <text evidence="2">The sequence shown here is derived from an EMBL/GenBank/DDBJ whole genome shotgun (WGS) entry which is preliminary data.</text>
</comment>
<evidence type="ECO:0000313" key="3">
    <source>
        <dbReference type="Proteomes" id="UP001165584"/>
    </source>
</evidence>
<feature type="transmembrane region" description="Helical" evidence="1">
    <location>
        <begin position="6"/>
        <end position="29"/>
    </location>
</feature>
<name>A0ABT2GTW1_9MICO</name>
<protein>
    <submittedName>
        <fullName evidence="2">Uncharacterized protein</fullName>
    </submittedName>
</protein>
<dbReference type="RefSeq" id="WP_259509136.1">
    <property type="nucleotide sequence ID" value="NZ_JANLCM010000002.1"/>
</dbReference>
<keyword evidence="1" id="KW-0812">Transmembrane</keyword>
<evidence type="ECO:0000256" key="1">
    <source>
        <dbReference type="SAM" id="Phobius"/>
    </source>
</evidence>
<dbReference type="Proteomes" id="UP001165584">
    <property type="component" value="Unassembled WGS sequence"/>
</dbReference>
<sequence length="187" mass="19531">MTPFEFASLILSSIGLAGGAIGFVVSVFARRRANAAEAAAADAQADASAALVKSAEATERIATAVELIAAQRSGAKAGTLLAEALDDDLDALVLESGVEWIVEERDQPNSFRLRNVGSIEARDVTLSTDPPEHAGLLVSDAEHPTLIPGAAFVVRTSPRSTLAAKRILVTWSDDSSAVPRQSTVRIP</sequence>